<dbReference type="Gene3D" id="1.10.10.60">
    <property type="entry name" value="Homeodomain-like"/>
    <property type="match status" value="1"/>
</dbReference>
<evidence type="ECO:0000313" key="6">
    <source>
        <dbReference type="Proteomes" id="UP000253918"/>
    </source>
</evidence>
<proteinExistence type="predicted"/>
<evidence type="ECO:0000256" key="2">
    <source>
        <dbReference type="ARBA" id="ARBA00023172"/>
    </source>
</evidence>
<dbReference type="Gene3D" id="3.40.50.1390">
    <property type="entry name" value="Resolvase, N-terminal catalytic domain"/>
    <property type="match status" value="1"/>
</dbReference>
<keyword evidence="2" id="KW-0233">DNA recombination</keyword>
<dbReference type="SUPFAM" id="SSF53041">
    <property type="entry name" value="Resolvase-like"/>
    <property type="match status" value="1"/>
</dbReference>
<keyword evidence="1" id="KW-0238">DNA-binding</keyword>
<dbReference type="Pfam" id="PF07508">
    <property type="entry name" value="Recombinase"/>
    <property type="match status" value="1"/>
</dbReference>
<feature type="coiled-coil region" evidence="3">
    <location>
        <begin position="122"/>
        <end position="149"/>
    </location>
</feature>
<feature type="domain" description="Resolvase/invertase-type recombinase catalytic" evidence="4">
    <location>
        <begin position="3"/>
        <end position="157"/>
    </location>
</feature>
<dbReference type="InterPro" id="IPR050639">
    <property type="entry name" value="SSR_resolvase"/>
</dbReference>
<protein>
    <recommendedName>
        <fullName evidence="4">Resolvase/invertase-type recombinase catalytic domain-containing protein</fullName>
    </recommendedName>
</protein>
<dbReference type="CDD" id="cd00338">
    <property type="entry name" value="Ser_Recombinase"/>
    <property type="match status" value="1"/>
</dbReference>
<comment type="caution">
    <text evidence="5">The sequence shown here is derived from an EMBL/GenBank/DDBJ whole genome shotgun (WGS) entry which is preliminary data.</text>
</comment>
<dbReference type="InterPro" id="IPR036162">
    <property type="entry name" value="Resolvase-like_N_sf"/>
</dbReference>
<evidence type="ECO:0000313" key="5">
    <source>
        <dbReference type="EMBL" id="RDE07047.1"/>
    </source>
</evidence>
<organism evidence="5 6">
    <name type="scientific">Sphingomonas aracearum</name>
    <dbReference type="NCBI Taxonomy" id="2283317"/>
    <lineage>
        <taxon>Bacteria</taxon>
        <taxon>Pseudomonadati</taxon>
        <taxon>Pseudomonadota</taxon>
        <taxon>Alphaproteobacteria</taxon>
        <taxon>Sphingomonadales</taxon>
        <taxon>Sphingomonadaceae</taxon>
        <taxon>Sphingomonas</taxon>
    </lineage>
</organism>
<evidence type="ECO:0000256" key="1">
    <source>
        <dbReference type="ARBA" id="ARBA00023125"/>
    </source>
</evidence>
<dbReference type="Proteomes" id="UP000253918">
    <property type="component" value="Unassembled WGS sequence"/>
</dbReference>
<keyword evidence="6" id="KW-1185">Reference proteome</keyword>
<sequence length="374" mass="41342">MRIVPYLRWSREKQGSGSTIPRQTATIRAYADEKGWSLPPEAEWLRDEGVSGFKGHNMAPAGALGQFTDRVCREGAHDTVLLCEQLDRLSRKKPGEVLEWFFRVTNAGLTIALADNKMLVDQASIRNQADQLRALLDDTERANTESARKSVLLRGAWAAIRDGMEVRSERPGTIIAVDHLQSLSNPVDRGVDITVKTKRGSDTYELTMLADDFTPTVGKFLEHDSLLGSVKRKVHVSATCPGWLALSQCRRFFEPVPEKVAVLERIFTLYAEGKAKTAIARILNGEATPTFRGGDGWQGSAVFAELERSILRQRIMAGLARSTKRSGRPPLDAEKVERIKRSLTKGVSINATAKKLKVGVATVHRVKQQMALAA</sequence>
<dbReference type="PANTHER" id="PTHR30461:SF2">
    <property type="entry name" value="SERINE RECOMBINASE PINE-RELATED"/>
    <property type="match status" value="1"/>
</dbReference>
<dbReference type="AlphaFoldDB" id="A0A369VZI3"/>
<dbReference type="InterPro" id="IPR038109">
    <property type="entry name" value="DNA_bind_recomb_sf"/>
</dbReference>
<dbReference type="Pfam" id="PF00239">
    <property type="entry name" value="Resolvase"/>
    <property type="match status" value="1"/>
</dbReference>
<dbReference type="GO" id="GO:0000150">
    <property type="term" value="F:DNA strand exchange activity"/>
    <property type="evidence" value="ECO:0007669"/>
    <property type="project" value="InterPro"/>
</dbReference>
<keyword evidence="3" id="KW-0175">Coiled coil</keyword>
<dbReference type="OrthoDB" id="9791494at2"/>
<evidence type="ECO:0000259" key="4">
    <source>
        <dbReference type="SMART" id="SM00857"/>
    </source>
</evidence>
<dbReference type="Gene3D" id="3.90.1750.20">
    <property type="entry name" value="Putative Large Serine Recombinase, Chain B, Domain 2"/>
    <property type="match status" value="1"/>
</dbReference>
<dbReference type="RefSeq" id="WP_114686627.1">
    <property type="nucleotide sequence ID" value="NZ_QQNB01000001.1"/>
</dbReference>
<dbReference type="InterPro" id="IPR006119">
    <property type="entry name" value="Resolv_N"/>
</dbReference>
<dbReference type="SMART" id="SM00857">
    <property type="entry name" value="Resolvase"/>
    <property type="match status" value="1"/>
</dbReference>
<dbReference type="GO" id="GO:0003677">
    <property type="term" value="F:DNA binding"/>
    <property type="evidence" value="ECO:0007669"/>
    <property type="project" value="UniProtKB-KW"/>
</dbReference>
<accession>A0A369VZI3</accession>
<evidence type="ECO:0000256" key="3">
    <source>
        <dbReference type="SAM" id="Coils"/>
    </source>
</evidence>
<reference evidence="5 6" key="1">
    <citation type="submission" date="2018-07" db="EMBL/GenBank/DDBJ databases">
        <title>a novel species of Sphingomonas isolated from the rhizosphere soil of Araceae plant.</title>
        <authorList>
            <person name="Zhiyong W."/>
            <person name="Qinglan Z."/>
            <person name="Zhiwei F."/>
            <person name="Ding X."/>
            <person name="Gejiao W."/>
            <person name="Shixue Z."/>
        </authorList>
    </citation>
    <scope>NUCLEOTIDE SEQUENCE [LARGE SCALE GENOMIC DNA]</scope>
    <source>
        <strain evidence="5 6">WZY 27</strain>
    </source>
</reference>
<dbReference type="PANTHER" id="PTHR30461">
    <property type="entry name" value="DNA-INVERTASE FROM LAMBDOID PROPHAGE"/>
    <property type="match status" value="1"/>
</dbReference>
<dbReference type="EMBL" id="QQNB01000001">
    <property type="protein sequence ID" value="RDE07047.1"/>
    <property type="molecule type" value="Genomic_DNA"/>
</dbReference>
<name>A0A369VZI3_9SPHN</name>
<dbReference type="InterPro" id="IPR011109">
    <property type="entry name" value="DNA_bind_recombinase_dom"/>
</dbReference>
<gene>
    <name evidence="5" type="ORF">DVW87_05165</name>
</gene>